<reference evidence="1" key="1">
    <citation type="journal article" date="2020" name="Nature">
        <title>Giant virus diversity and host interactions through global metagenomics.</title>
        <authorList>
            <person name="Schulz F."/>
            <person name="Roux S."/>
            <person name="Paez-Espino D."/>
            <person name="Jungbluth S."/>
            <person name="Walsh D.A."/>
            <person name="Denef V.J."/>
            <person name="McMahon K.D."/>
            <person name="Konstantinidis K.T."/>
            <person name="Eloe-Fadrosh E.A."/>
            <person name="Kyrpides N.C."/>
            <person name="Woyke T."/>
        </authorList>
    </citation>
    <scope>NUCLEOTIDE SEQUENCE</scope>
    <source>
        <strain evidence="1">GVMAG-M-3300023174-49</strain>
    </source>
</reference>
<evidence type="ECO:0000313" key="1">
    <source>
        <dbReference type="EMBL" id="QHT18690.1"/>
    </source>
</evidence>
<sequence>MLQIILLAVVILFLIYKFVGGERNYLVEFPSNLQDFIEKIRIQYNDSADYLWLKSNMVGNGIHVSNYE</sequence>
<proteinExistence type="predicted"/>
<name>A0A6C0DR64_9ZZZZ</name>
<organism evidence="1">
    <name type="scientific">viral metagenome</name>
    <dbReference type="NCBI Taxonomy" id="1070528"/>
    <lineage>
        <taxon>unclassified sequences</taxon>
        <taxon>metagenomes</taxon>
        <taxon>organismal metagenomes</taxon>
    </lineage>
</organism>
<dbReference type="AlphaFoldDB" id="A0A6C0DR64"/>
<dbReference type="EMBL" id="MN739659">
    <property type="protein sequence ID" value="QHT18690.1"/>
    <property type="molecule type" value="Genomic_DNA"/>
</dbReference>
<accession>A0A6C0DR64</accession>
<protein>
    <submittedName>
        <fullName evidence="1">Uncharacterized protein</fullName>
    </submittedName>
</protein>